<gene>
    <name evidence="3" type="ORF">MTX78_00550</name>
</gene>
<name>A0ABY4CZC7_9BACT</name>
<feature type="domain" description="Glycosyltransferase subfamily 4-like N-terminal" evidence="2">
    <location>
        <begin position="16"/>
        <end position="137"/>
    </location>
</feature>
<dbReference type="Gene3D" id="3.40.50.2000">
    <property type="entry name" value="Glycogen Phosphorylase B"/>
    <property type="match status" value="2"/>
</dbReference>
<dbReference type="NCBIfam" id="NF046085">
    <property type="entry name" value="XrtY_assoc_Gly1"/>
    <property type="match status" value="1"/>
</dbReference>
<evidence type="ECO:0000313" key="3">
    <source>
        <dbReference type="EMBL" id="UOG75102.1"/>
    </source>
</evidence>
<keyword evidence="3" id="KW-0808">Transferase</keyword>
<evidence type="ECO:0000259" key="1">
    <source>
        <dbReference type="Pfam" id="PF00534"/>
    </source>
</evidence>
<dbReference type="PANTHER" id="PTHR45947">
    <property type="entry name" value="SULFOQUINOVOSYL TRANSFERASE SQD2"/>
    <property type="match status" value="1"/>
</dbReference>
<evidence type="ECO:0000259" key="2">
    <source>
        <dbReference type="Pfam" id="PF13439"/>
    </source>
</evidence>
<dbReference type="SUPFAM" id="SSF53756">
    <property type="entry name" value="UDP-Glycosyltransferase/glycogen phosphorylase"/>
    <property type="match status" value="1"/>
</dbReference>
<protein>
    <submittedName>
        <fullName evidence="3">Glycosyltransferase</fullName>
        <ecNumber evidence="3">2.4.-.-</ecNumber>
    </submittedName>
</protein>
<dbReference type="InterPro" id="IPR028098">
    <property type="entry name" value="Glyco_trans_4-like_N"/>
</dbReference>
<dbReference type="InterPro" id="IPR050194">
    <property type="entry name" value="Glycosyltransferase_grp1"/>
</dbReference>
<dbReference type="InterPro" id="IPR001296">
    <property type="entry name" value="Glyco_trans_1"/>
</dbReference>
<keyword evidence="4" id="KW-1185">Reference proteome</keyword>
<feature type="domain" description="Glycosyl transferase family 1" evidence="1">
    <location>
        <begin position="197"/>
        <end position="354"/>
    </location>
</feature>
<accession>A0ABY4CZC7</accession>
<dbReference type="EMBL" id="CP094669">
    <property type="protein sequence ID" value="UOG75102.1"/>
    <property type="molecule type" value="Genomic_DNA"/>
</dbReference>
<dbReference type="Proteomes" id="UP000831113">
    <property type="component" value="Chromosome"/>
</dbReference>
<dbReference type="PANTHER" id="PTHR45947:SF3">
    <property type="entry name" value="SULFOQUINOVOSYL TRANSFERASE SQD2"/>
    <property type="match status" value="1"/>
</dbReference>
<dbReference type="GO" id="GO:0016757">
    <property type="term" value="F:glycosyltransferase activity"/>
    <property type="evidence" value="ECO:0007669"/>
    <property type="project" value="UniProtKB-KW"/>
</dbReference>
<proteinExistence type="predicted"/>
<evidence type="ECO:0000313" key="4">
    <source>
        <dbReference type="Proteomes" id="UP000831113"/>
    </source>
</evidence>
<keyword evidence="3" id="KW-0328">Glycosyltransferase</keyword>
<reference evidence="3 4" key="1">
    <citation type="submission" date="2022-03" db="EMBL/GenBank/DDBJ databases">
        <title>Hymenobactersp. isolated from the air.</title>
        <authorList>
            <person name="Won M."/>
            <person name="Kwon S.-W."/>
        </authorList>
    </citation>
    <scope>NUCLEOTIDE SEQUENCE [LARGE SCALE GENOMIC DNA]</scope>
    <source>
        <strain evidence="3 4">KACC 21982</strain>
    </source>
</reference>
<sequence>MKILFVIPVYKPAYIYGGLMAVVYLLAESLVRNGHDVTVYTTTANGKEELDVKVGEEVLVDGVKVFYFKRYTKGNSHLSPGFWNKIFLTVKDFDVVHLHSWWSPAIVAAAAVCRLRGVKPILSPHGMFCDYILTTNNKVKKQILQTVVGKSLLKNTFLHVSTPMEWKESQAILKNPWEGAIISNLVELDSVKPTGGKKPGQPFTIGFISRIDPKKGLDILIKALSKVSFDYRLQVAGTGEDEYVNSLKALAVECGNADKVKWVGWKNNVQKMQFYSEIDLFALTSHNENFAVVVIESLSIGTPVFLSRSVGLSGYVESKDLGWVTDIEDISEVTTNLERVYKEKHKQEVIKETAPAIIAHDFNKDYLTNQYTDYYKTLLAK</sequence>
<dbReference type="Pfam" id="PF00534">
    <property type="entry name" value="Glycos_transf_1"/>
    <property type="match status" value="1"/>
</dbReference>
<dbReference type="RefSeq" id="WP_243798936.1">
    <property type="nucleotide sequence ID" value="NZ_CP094669.1"/>
</dbReference>
<organism evidence="3 4">
    <name type="scientific">Hymenobacter tibetensis</name>
    <dbReference type="NCBI Taxonomy" id="497967"/>
    <lineage>
        <taxon>Bacteria</taxon>
        <taxon>Pseudomonadati</taxon>
        <taxon>Bacteroidota</taxon>
        <taxon>Cytophagia</taxon>
        <taxon>Cytophagales</taxon>
        <taxon>Hymenobacteraceae</taxon>
        <taxon>Hymenobacter</taxon>
    </lineage>
</organism>
<dbReference type="EC" id="2.4.-.-" evidence="3"/>
<dbReference type="Pfam" id="PF13439">
    <property type="entry name" value="Glyco_transf_4"/>
    <property type="match status" value="1"/>
</dbReference>